<accession>A0A7Z0IJY7</accession>
<feature type="domain" description="CdaR GGDEF-like" evidence="3">
    <location>
        <begin position="172"/>
        <end position="288"/>
    </location>
</feature>
<gene>
    <name evidence="4" type="ORF">GGQ54_000467</name>
</gene>
<comment type="similarity">
    <text evidence="1">Belongs to the CdaR family.</text>
</comment>
<dbReference type="InterPro" id="IPR051448">
    <property type="entry name" value="CdaR-like_regulators"/>
</dbReference>
<sequence>MPVDPAPWPWWPSTRTRNAIVKRLNGLRGQLGTATVTEMERRHVWFRELGADHRSWIALVAQAGIDGFISWFADPRSAPSGADIFRAAPRSLIRQITLHQTVDLVRTTIEVVEAKTQELMPRADRPVLAQAILAYSREIAFGAAQLYARAAETRGAWDARLESLVVDAVVRGEADETVLSRASTLGWQWPEAVMVVVGGAPEDDPDGAVEAMRRRTTRLGLDLLAATHGDRLVVVLGGAGVVDAPGRQRAVAAVLDTFAPGPVVLGPVVEHLVDATASARAALSGLRAARGWPAAPRPVEARELLPERVLSGDGHARRSLDREVYRPLRDAGGGLLETLEAFLDHGSSVEAAARALFVHANTVRYRLKRIAEVCGYSPADPREAYFLRLALTLGRLWADG</sequence>
<organism evidence="4 5">
    <name type="scientific">Naumannella cuiyingiana</name>
    <dbReference type="NCBI Taxonomy" id="1347891"/>
    <lineage>
        <taxon>Bacteria</taxon>
        <taxon>Bacillati</taxon>
        <taxon>Actinomycetota</taxon>
        <taxon>Actinomycetes</taxon>
        <taxon>Propionibacteriales</taxon>
        <taxon>Propionibacteriaceae</taxon>
        <taxon>Naumannella</taxon>
    </lineage>
</organism>
<keyword evidence="5" id="KW-1185">Reference proteome</keyword>
<dbReference type="InterPro" id="IPR025736">
    <property type="entry name" value="PucR_C-HTH_dom"/>
</dbReference>
<reference evidence="4 5" key="1">
    <citation type="submission" date="2020-07" db="EMBL/GenBank/DDBJ databases">
        <title>Sequencing the genomes of 1000 actinobacteria strains.</title>
        <authorList>
            <person name="Klenk H.-P."/>
        </authorList>
    </citation>
    <scope>NUCLEOTIDE SEQUENCE [LARGE SCALE GENOMIC DNA]</scope>
    <source>
        <strain evidence="4 5">DSM 103164</strain>
    </source>
</reference>
<evidence type="ECO:0000313" key="4">
    <source>
        <dbReference type="EMBL" id="NYI69907.1"/>
    </source>
</evidence>
<proteinExistence type="inferred from homology"/>
<evidence type="ECO:0000256" key="1">
    <source>
        <dbReference type="ARBA" id="ARBA00006754"/>
    </source>
</evidence>
<dbReference type="Pfam" id="PF17853">
    <property type="entry name" value="GGDEF_2"/>
    <property type="match status" value="1"/>
</dbReference>
<feature type="domain" description="PucR C-terminal helix-turn-helix" evidence="2">
    <location>
        <begin position="335"/>
        <end position="392"/>
    </location>
</feature>
<protein>
    <recommendedName>
        <fullName evidence="6">PucR family transcriptional regulator</fullName>
    </recommendedName>
</protein>
<dbReference type="PANTHER" id="PTHR33744">
    <property type="entry name" value="CARBOHYDRATE DIACID REGULATOR"/>
    <property type="match status" value="1"/>
</dbReference>
<comment type="caution">
    <text evidence="4">The sequence shown here is derived from an EMBL/GenBank/DDBJ whole genome shotgun (WGS) entry which is preliminary data.</text>
</comment>
<evidence type="ECO:0000259" key="2">
    <source>
        <dbReference type="Pfam" id="PF13556"/>
    </source>
</evidence>
<dbReference type="Proteomes" id="UP000527616">
    <property type="component" value="Unassembled WGS sequence"/>
</dbReference>
<dbReference type="InterPro" id="IPR041522">
    <property type="entry name" value="CdaR_GGDEF"/>
</dbReference>
<dbReference type="AlphaFoldDB" id="A0A7Z0IJY7"/>
<evidence type="ECO:0000259" key="3">
    <source>
        <dbReference type="Pfam" id="PF17853"/>
    </source>
</evidence>
<evidence type="ECO:0000313" key="5">
    <source>
        <dbReference type="Proteomes" id="UP000527616"/>
    </source>
</evidence>
<name>A0A7Z0IJY7_9ACTN</name>
<dbReference type="Gene3D" id="1.10.10.2840">
    <property type="entry name" value="PucR C-terminal helix-turn-helix domain"/>
    <property type="match status" value="1"/>
</dbReference>
<evidence type="ECO:0008006" key="6">
    <source>
        <dbReference type="Google" id="ProtNLM"/>
    </source>
</evidence>
<dbReference type="PANTHER" id="PTHR33744:SF7">
    <property type="entry name" value="PUCR FAMILY TRANSCRIPTIONAL REGULATOR"/>
    <property type="match status" value="1"/>
</dbReference>
<dbReference type="InterPro" id="IPR042070">
    <property type="entry name" value="PucR_C-HTH_sf"/>
</dbReference>
<dbReference type="EMBL" id="JACBZS010000001">
    <property type="protein sequence ID" value="NYI69907.1"/>
    <property type="molecule type" value="Genomic_DNA"/>
</dbReference>
<dbReference type="Pfam" id="PF13556">
    <property type="entry name" value="HTH_30"/>
    <property type="match status" value="1"/>
</dbReference>